<gene>
    <name evidence="3" type="ORF">EV385_1734</name>
</gene>
<evidence type="ECO:0000313" key="3">
    <source>
        <dbReference type="EMBL" id="RZU49975.1"/>
    </source>
</evidence>
<sequence>MGGVTDRNDGGGAAPQSSTELRLVRPVVVSMPHAAPRHSSRSPKSAAGPYPVAGGWSPAGPGARERRGRGADRARRRRVTLAAAAAVVAAVFSGVGLGALTTAGPEDVNDAAATSPAGAPVDPALAGYPGMPVAPAPTSSAATPPGGGTTAPRPTGSGHAPSPSLSTVPAALNSATAPASRPATAPPVATFAALSGESCPQSGDRGYFARGQASDWYSRSHGGWNSDGCGGRMIAVPMSGSATRDDRDNVIVWWFHTGSVRTGSCAVRVHVPDTGTGKDSAGKPAHYLVHSTDDHNGPVIGEFDVDQPGNRGRWVDAGRFPVTNGEISVQMVTRGIDFGSGRDGDHLGVSALRVDCRAA</sequence>
<name>A0A4Q7ZIE1_9ACTN</name>
<feature type="compositionally biased region" description="Basic and acidic residues" evidence="1">
    <location>
        <begin position="63"/>
        <end position="73"/>
    </location>
</feature>
<feature type="compositionally biased region" description="Low complexity" evidence="1">
    <location>
        <begin position="136"/>
        <end position="158"/>
    </location>
</feature>
<dbReference type="AlphaFoldDB" id="A0A4Q7ZIE1"/>
<proteinExistence type="predicted"/>
<evidence type="ECO:0000313" key="4">
    <source>
        <dbReference type="Proteomes" id="UP000292564"/>
    </source>
</evidence>
<dbReference type="Proteomes" id="UP000292564">
    <property type="component" value="Unassembled WGS sequence"/>
</dbReference>
<keyword evidence="2" id="KW-1133">Transmembrane helix</keyword>
<comment type="caution">
    <text evidence="3">The sequence shown here is derived from an EMBL/GenBank/DDBJ whole genome shotgun (WGS) entry which is preliminary data.</text>
</comment>
<feature type="transmembrane region" description="Helical" evidence="2">
    <location>
        <begin position="79"/>
        <end position="100"/>
    </location>
</feature>
<evidence type="ECO:0000256" key="1">
    <source>
        <dbReference type="SAM" id="MobiDB-lite"/>
    </source>
</evidence>
<keyword evidence="2" id="KW-0812">Transmembrane</keyword>
<feature type="region of interest" description="Disordered" evidence="1">
    <location>
        <begin position="1"/>
        <end position="74"/>
    </location>
</feature>
<organism evidence="3 4">
    <name type="scientific">Krasilnikovia cinnamomea</name>
    <dbReference type="NCBI Taxonomy" id="349313"/>
    <lineage>
        <taxon>Bacteria</taxon>
        <taxon>Bacillati</taxon>
        <taxon>Actinomycetota</taxon>
        <taxon>Actinomycetes</taxon>
        <taxon>Micromonosporales</taxon>
        <taxon>Micromonosporaceae</taxon>
        <taxon>Krasilnikovia</taxon>
    </lineage>
</organism>
<accession>A0A4Q7ZIE1</accession>
<feature type="region of interest" description="Disordered" evidence="1">
    <location>
        <begin position="123"/>
        <end position="184"/>
    </location>
</feature>
<dbReference type="EMBL" id="SHKY01000001">
    <property type="protein sequence ID" value="RZU49975.1"/>
    <property type="molecule type" value="Genomic_DNA"/>
</dbReference>
<evidence type="ECO:0000256" key="2">
    <source>
        <dbReference type="SAM" id="Phobius"/>
    </source>
</evidence>
<reference evidence="3 4" key="1">
    <citation type="submission" date="2019-02" db="EMBL/GenBank/DDBJ databases">
        <title>Sequencing the genomes of 1000 actinobacteria strains.</title>
        <authorList>
            <person name="Klenk H.-P."/>
        </authorList>
    </citation>
    <scope>NUCLEOTIDE SEQUENCE [LARGE SCALE GENOMIC DNA]</scope>
    <source>
        <strain evidence="3 4">DSM 45162</strain>
    </source>
</reference>
<keyword evidence="2" id="KW-0472">Membrane</keyword>
<feature type="compositionally biased region" description="Low complexity" evidence="1">
    <location>
        <begin position="175"/>
        <end position="184"/>
    </location>
</feature>
<keyword evidence="4" id="KW-1185">Reference proteome</keyword>
<protein>
    <submittedName>
        <fullName evidence="3">Uncharacterized protein</fullName>
    </submittedName>
</protein>